<name>A0ABD6EQJ2_9BILA</name>
<keyword evidence="2" id="KW-1185">Reference proteome</keyword>
<evidence type="ECO:0000313" key="2">
    <source>
        <dbReference type="Proteomes" id="UP001608902"/>
    </source>
</evidence>
<accession>A0ABD6EQJ2</accession>
<comment type="caution">
    <text evidence="1">The sequence shown here is derived from an EMBL/GenBank/DDBJ whole genome shotgun (WGS) entry which is preliminary data.</text>
</comment>
<dbReference type="Proteomes" id="UP001608902">
    <property type="component" value="Unassembled WGS sequence"/>
</dbReference>
<sequence length="98" mass="10759">MLVQMGGSRSNATCWCRREVRGVTPHAGADGRFSVTVSVSPITPKNMAHEPSSSCVQLNSGYLRKDPYVPPVKRQRSDLCPMQPQLAFVPYRIAPEAS</sequence>
<organism evidence="1 2">
    <name type="scientific">Gnathostoma spinigerum</name>
    <dbReference type="NCBI Taxonomy" id="75299"/>
    <lineage>
        <taxon>Eukaryota</taxon>
        <taxon>Metazoa</taxon>
        <taxon>Ecdysozoa</taxon>
        <taxon>Nematoda</taxon>
        <taxon>Chromadorea</taxon>
        <taxon>Rhabditida</taxon>
        <taxon>Spirurina</taxon>
        <taxon>Gnathostomatomorpha</taxon>
        <taxon>Gnathostomatoidea</taxon>
        <taxon>Gnathostomatidae</taxon>
        <taxon>Gnathostoma</taxon>
    </lineage>
</organism>
<gene>
    <name evidence="1" type="ORF">AB6A40_008953</name>
</gene>
<reference evidence="1 2" key="1">
    <citation type="submission" date="2024-08" db="EMBL/GenBank/DDBJ databases">
        <title>Gnathostoma spinigerum genome.</title>
        <authorList>
            <person name="Gonzalez-Bertolin B."/>
            <person name="Monzon S."/>
            <person name="Zaballos A."/>
            <person name="Jimenez P."/>
            <person name="Dekumyoy P."/>
            <person name="Varona S."/>
            <person name="Cuesta I."/>
            <person name="Sumanam S."/>
            <person name="Adisakwattana P."/>
            <person name="Gasser R.B."/>
            <person name="Hernandez-Gonzalez A."/>
            <person name="Young N.D."/>
            <person name="Perteguer M.J."/>
        </authorList>
    </citation>
    <scope>NUCLEOTIDE SEQUENCE [LARGE SCALE GENOMIC DNA]</scope>
    <source>
        <strain evidence="1">AL3</strain>
        <tissue evidence="1">Liver</tissue>
    </source>
</reference>
<dbReference type="EMBL" id="JBGFUD010008835">
    <property type="protein sequence ID" value="MFH4982244.1"/>
    <property type="molecule type" value="Genomic_DNA"/>
</dbReference>
<protein>
    <submittedName>
        <fullName evidence="1">Uncharacterized protein</fullName>
    </submittedName>
</protein>
<dbReference type="AlphaFoldDB" id="A0ABD6EQJ2"/>
<evidence type="ECO:0000313" key="1">
    <source>
        <dbReference type="EMBL" id="MFH4982244.1"/>
    </source>
</evidence>
<proteinExistence type="predicted"/>